<keyword evidence="1" id="KW-1133">Transmembrane helix</keyword>
<dbReference type="AlphaFoldDB" id="A0A0U1NZZ5"/>
<feature type="transmembrane region" description="Helical" evidence="1">
    <location>
        <begin position="64"/>
        <end position="83"/>
    </location>
</feature>
<dbReference type="RefSeq" id="WP_090636256.1">
    <property type="nucleotide sequence ID" value="NZ_CVRB01000003.1"/>
</dbReference>
<dbReference type="STRING" id="1499688.BN000_03544"/>
<organism evidence="2 3">
    <name type="scientific">Neobacillus massiliamazoniensis</name>
    <dbReference type="NCBI Taxonomy" id="1499688"/>
    <lineage>
        <taxon>Bacteria</taxon>
        <taxon>Bacillati</taxon>
        <taxon>Bacillota</taxon>
        <taxon>Bacilli</taxon>
        <taxon>Bacillales</taxon>
        <taxon>Bacillaceae</taxon>
        <taxon>Neobacillus</taxon>
    </lineage>
</organism>
<evidence type="ECO:0000313" key="3">
    <source>
        <dbReference type="Proteomes" id="UP000199087"/>
    </source>
</evidence>
<dbReference type="EMBL" id="CVRB01000003">
    <property type="protein sequence ID" value="CRK83573.1"/>
    <property type="molecule type" value="Genomic_DNA"/>
</dbReference>
<dbReference type="Pfam" id="PF17280">
    <property type="entry name" value="DUF5345"/>
    <property type="match status" value="1"/>
</dbReference>
<keyword evidence="1" id="KW-0812">Transmembrane</keyword>
<dbReference type="OrthoDB" id="2939233at2"/>
<gene>
    <name evidence="2" type="ORF">BN000_03544</name>
</gene>
<keyword evidence="1" id="KW-0472">Membrane</keyword>
<sequence>MKKRKVILLDSEQLSKQDSDAICELQEGLNKVDQFPVYTPDLQWFEQIVLAEQENARKKLIRDVAIFALVAVVILSGIIVSLYHMPVIFIILQISTTLFMALYTGVRFIKQVSNE</sequence>
<accession>A0A0U1NZZ5</accession>
<name>A0A0U1NZZ5_9BACI</name>
<dbReference type="Proteomes" id="UP000199087">
    <property type="component" value="Unassembled WGS sequence"/>
</dbReference>
<keyword evidence="3" id="KW-1185">Reference proteome</keyword>
<proteinExistence type="predicted"/>
<dbReference type="InterPro" id="IPR035238">
    <property type="entry name" value="DUF5345"/>
</dbReference>
<evidence type="ECO:0000313" key="2">
    <source>
        <dbReference type="EMBL" id="CRK83573.1"/>
    </source>
</evidence>
<feature type="transmembrane region" description="Helical" evidence="1">
    <location>
        <begin position="89"/>
        <end position="109"/>
    </location>
</feature>
<reference evidence="3" key="1">
    <citation type="submission" date="2015-05" db="EMBL/GenBank/DDBJ databases">
        <authorList>
            <person name="Urmite Genomes"/>
        </authorList>
    </citation>
    <scope>NUCLEOTIDE SEQUENCE [LARGE SCALE GENOMIC DNA]</scope>
    <source>
        <strain evidence="3">LF1</strain>
    </source>
</reference>
<protein>
    <recommendedName>
        <fullName evidence="4">YxlC family protein</fullName>
    </recommendedName>
</protein>
<evidence type="ECO:0000256" key="1">
    <source>
        <dbReference type="SAM" id="Phobius"/>
    </source>
</evidence>
<evidence type="ECO:0008006" key="4">
    <source>
        <dbReference type="Google" id="ProtNLM"/>
    </source>
</evidence>